<keyword evidence="5" id="KW-0812">Transmembrane</keyword>
<evidence type="ECO:0000256" key="5">
    <source>
        <dbReference type="ARBA" id="ARBA00022692"/>
    </source>
</evidence>
<evidence type="ECO:0000256" key="8">
    <source>
        <dbReference type="SAM" id="Coils"/>
    </source>
</evidence>
<dbReference type="Pfam" id="PF02321">
    <property type="entry name" value="OEP"/>
    <property type="match status" value="2"/>
</dbReference>
<accession>A0ABW5JM54</accession>
<dbReference type="RefSeq" id="WP_390301451.1">
    <property type="nucleotide sequence ID" value="NZ_JBHULI010000024.1"/>
</dbReference>
<dbReference type="InterPro" id="IPR051906">
    <property type="entry name" value="TolC-like"/>
</dbReference>
<feature type="coiled-coil region" evidence="8">
    <location>
        <begin position="410"/>
        <end position="437"/>
    </location>
</feature>
<evidence type="ECO:0000256" key="6">
    <source>
        <dbReference type="ARBA" id="ARBA00023136"/>
    </source>
</evidence>
<comment type="subcellular location">
    <subcellularLocation>
        <location evidence="1">Cell outer membrane</location>
    </subcellularLocation>
</comment>
<organism evidence="9 10">
    <name type="scientific">Gracilimonas halophila</name>
    <dbReference type="NCBI Taxonomy" id="1834464"/>
    <lineage>
        <taxon>Bacteria</taxon>
        <taxon>Pseudomonadati</taxon>
        <taxon>Balneolota</taxon>
        <taxon>Balneolia</taxon>
        <taxon>Balneolales</taxon>
        <taxon>Balneolaceae</taxon>
        <taxon>Gracilimonas</taxon>
    </lineage>
</organism>
<evidence type="ECO:0000256" key="2">
    <source>
        <dbReference type="ARBA" id="ARBA00007613"/>
    </source>
</evidence>
<keyword evidence="7" id="KW-0998">Cell outer membrane</keyword>
<keyword evidence="6" id="KW-0472">Membrane</keyword>
<evidence type="ECO:0000256" key="4">
    <source>
        <dbReference type="ARBA" id="ARBA00022452"/>
    </source>
</evidence>
<keyword evidence="4" id="KW-1134">Transmembrane beta strand</keyword>
<dbReference type="Proteomes" id="UP001597460">
    <property type="component" value="Unassembled WGS sequence"/>
</dbReference>
<evidence type="ECO:0000313" key="9">
    <source>
        <dbReference type="EMBL" id="MFD2532654.1"/>
    </source>
</evidence>
<dbReference type="InterPro" id="IPR003423">
    <property type="entry name" value="OMP_efflux"/>
</dbReference>
<dbReference type="SUPFAM" id="SSF56954">
    <property type="entry name" value="Outer membrane efflux proteins (OEP)"/>
    <property type="match status" value="1"/>
</dbReference>
<name>A0ABW5JM54_9BACT</name>
<evidence type="ECO:0000256" key="1">
    <source>
        <dbReference type="ARBA" id="ARBA00004442"/>
    </source>
</evidence>
<keyword evidence="3" id="KW-0813">Transport</keyword>
<dbReference type="EMBL" id="JBHULI010000024">
    <property type="protein sequence ID" value="MFD2532654.1"/>
    <property type="molecule type" value="Genomic_DNA"/>
</dbReference>
<dbReference type="PANTHER" id="PTHR30026:SF20">
    <property type="entry name" value="OUTER MEMBRANE PROTEIN TOLC"/>
    <property type="match status" value="1"/>
</dbReference>
<dbReference type="Gene3D" id="1.20.1600.10">
    <property type="entry name" value="Outer membrane efflux proteins (OEP)"/>
    <property type="match status" value="1"/>
</dbReference>
<comment type="caution">
    <text evidence="9">The sequence shown here is derived from an EMBL/GenBank/DDBJ whole genome shotgun (WGS) entry which is preliminary data.</text>
</comment>
<proteinExistence type="inferred from homology"/>
<gene>
    <name evidence="9" type="ORF">ACFSVN_09380</name>
</gene>
<comment type="similarity">
    <text evidence="2">Belongs to the outer membrane factor (OMF) (TC 1.B.17) family.</text>
</comment>
<feature type="coiled-coil region" evidence="8">
    <location>
        <begin position="131"/>
        <end position="190"/>
    </location>
</feature>
<evidence type="ECO:0000256" key="3">
    <source>
        <dbReference type="ARBA" id="ARBA00022448"/>
    </source>
</evidence>
<evidence type="ECO:0000256" key="7">
    <source>
        <dbReference type="ARBA" id="ARBA00023237"/>
    </source>
</evidence>
<protein>
    <submittedName>
        <fullName evidence="9">TolC family protein</fullName>
    </submittedName>
</protein>
<dbReference type="PANTHER" id="PTHR30026">
    <property type="entry name" value="OUTER MEMBRANE PROTEIN TOLC"/>
    <property type="match status" value="1"/>
</dbReference>
<keyword evidence="8" id="KW-0175">Coiled coil</keyword>
<reference evidence="10" key="1">
    <citation type="journal article" date="2019" name="Int. J. Syst. Evol. Microbiol.">
        <title>The Global Catalogue of Microorganisms (GCM) 10K type strain sequencing project: providing services to taxonomists for standard genome sequencing and annotation.</title>
        <authorList>
            <consortium name="The Broad Institute Genomics Platform"/>
            <consortium name="The Broad Institute Genome Sequencing Center for Infectious Disease"/>
            <person name="Wu L."/>
            <person name="Ma J."/>
        </authorList>
    </citation>
    <scope>NUCLEOTIDE SEQUENCE [LARGE SCALE GENOMIC DNA]</scope>
    <source>
        <strain evidence="10">KCTC 52042</strain>
    </source>
</reference>
<sequence>MLRSRKYSLRYVLKPFFTVILFGVLCGNVSAQSTLQLEEAIRIGLEKNFSIRIAENEIRISENNKSVGNAGFLPVISADGSINQRIQDNVTVYGNPNIADRNDQNAKTTVYDYGLNATWTIFDGLTMFATLDRLSAELDISEAEARNQIELVLADIISGYYEITGQQKAAQVLENTVEISQERIRIAETKEELGSGSQYELLLARADLNTDRAALIRSKSSLKQLKVLLTSVLGEDRSIDFSVQPEIVLADSLVLEDLIEDAVDQNQELNIARLNEQVARSEIREIRGEWMPQIDVSGGYGYSRTEASVGFSEFSETDGFQYGITARINLFDGFNKSRRTENAQIALKNEELRRQDLQLRVIAQISQIYAQYSDALSLIELEEENLEINKETVDIALERFELGTISSIELREAQQSLLNAENRLIEAQIVAKTAETELLRLSGRLFSRVE</sequence>
<evidence type="ECO:0000313" key="10">
    <source>
        <dbReference type="Proteomes" id="UP001597460"/>
    </source>
</evidence>
<keyword evidence="10" id="KW-1185">Reference proteome</keyword>